<evidence type="ECO:0000313" key="3">
    <source>
        <dbReference type="Proteomes" id="UP000197032"/>
    </source>
</evidence>
<dbReference type="NCBIfam" id="TIGR00381">
    <property type="entry name" value="cdhD"/>
    <property type="match status" value="1"/>
</dbReference>
<gene>
    <name evidence="2" type="ORF">KKC1_09990</name>
</gene>
<dbReference type="Proteomes" id="UP000197032">
    <property type="component" value="Unassembled WGS sequence"/>
</dbReference>
<dbReference type="SUPFAM" id="SSF51717">
    <property type="entry name" value="Dihydropteroate synthetase-like"/>
    <property type="match status" value="1"/>
</dbReference>
<dbReference type="NCBIfam" id="NF003376">
    <property type="entry name" value="PRK04452.1-2"/>
    <property type="match status" value="1"/>
</dbReference>
<dbReference type="InterPro" id="IPR011005">
    <property type="entry name" value="Dihydropteroate_synth-like_sf"/>
</dbReference>
<sequence length="325" mass="35684">MAVNILKEKSLSKVGEVVLGATKEEGGTRSHVVKVGGDAALPFHHFEGEMPNRPVIAMEVQDIVPENWSPNLTKHFADVLDKPGEWAKKCVEEYGADLIYLKLDGAHPDGANRSVEECVATVKEVLEAVGVPLIVVGCEQEEKDNEVLVAVAEAAAGENLLIGFAEQENYKSLTAACMVHKHNIIARSPLDINICKQLNILITEMNLPTNRIVIDPSIGGLGYGIEYAYSIMERARLGALQGDKMLSMPILCTVGYEAWRTKEANASEQDFPEWGKEEDRGILWEAVTASALLQAGAHILLMRHPKAVELTKRTIDQLMRSNSYE</sequence>
<proteinExistence type="predicted"/>
<dbReference type="RefSeq" id="WP_088553309.1">
    <property type="nucleotide sequence ID" value="NZ_BDGJ01000035.1"/>
</dbReference>
<reference evidence="3" key="1">
    <citation type="journal article" date="2017" name="Appl. Environ. Microbiol.">
        <title>Genomic analysis of Calderihabitans maritimus KKC1, a thermophilic hydrogenogenic carboxydotrophic bacterium isolated from marine sediment.</title>
        <authorList>
            <person name="Omae K."/>
            <person name="Yoneda Y."/>
            <person name="Fukuyama Y."/>
            <person name="Yoshida T."/>
            <person name="Sako Y."/>
        </authorList>
    </citation>
    <scope>NUCLEOTIDE SEQUENCE [LARGE SCALE GENOMIC DNA]</scope>
    <source>
        <strain evidence="3">KKC1</strain>
    </source>
</reference>
<keyword evidence="3" id="KW-1185">Reference proteome</keyword>
<feature type="domain" description="CO dehydrogenase/acetyl-CoA synthase delta subunit TIM barrel" evidence="1">
    <location>
        <begin position="16"/>
        <end position="264"/>
    </location>
</feature>
<dbReference type="PANTHER" id="PTHR36214:SF5">
    <property type="entry name" value="ACETYL-COA DECARBONYLASE_SYNTHASE COMPLEX SUBUNIT DELTA"/>
    <property type="match status" value="1"/>
</dbReference>
<dbReference type="PANTHER" id="PTHR36214">
    <property type="match status" value="1"/>
</dbReference>
<dbReference type="InterPro" id="IPR004486">
    <property type="entry name" value="CO_DH/Ac-CoA_synth_dsu"/>
</dbReference>
<protein>
    <submittedName>
        <fullName evidence="2">Acetyl-CoA decarbonylase/synthase complex subunit delta</fullName>
    </submittedName>
</protein>
<organism evidence="2 3">
    <name type="scientific">Calderihabitans maritimus</name>
    <dbReference type="NCBI Taxonomy" id="1246530"/>
    <lineage>
        <taxon>Bacteria</taxon>
        <taxon>Bacillati</taxon>
        <taxon>Bacillota</taxon>
        <taxon>Clostridia</taxon>
        <taxon>Neomoorellales</taxon>
        <taxon>Calderihabitantaceae</taxon>
        <taxon>Calderihabitans</taxon>
    </lineage>
</organism>
<dbReference type="OrthoDB" id="148113at2"/>
<dbReference type="Pfam" id="PF03599">
    <property type="entry name" value="CdhD"/>
    <property type="match status" value="1"/>
</dbReference>
<evidence type="ECO:0000313" key="2">
    <source>
        <dbReference type="EMBL" id="GAW91839.1"/>
    </source>
</evidence>
<dbReference type="EMBL" id="BDGJ01000035">
    <property type="protein sequence ID" value="GAW91839.1"/>
    <property type="molecule type" value="Genomic_DNA"/>
</dbReference>
<evidence type="ECO:0000259" key="1">
    <source>
        <dbReference type="Pfam" id="PF03599"/>
    </source>
</evidence>
<comment type="caution">
    <text evidence="2">The sequence shown here is derived from an EMBL/GenBank/DDBJ whole genome shotgun (WGS) entry which is preliminary data.</text>
</comment>
<name>A0A1Z5HQN6_9FIRM</name>
<dbReference type="InterPro" id="IPR051069">
    <property type="entry name" value="ACDS_complex_subunit"/>
</dbReference>
<dbReference type="Gene3D" id="3.20.20.20">
    <property type="entry name" value="Dihydropteroate synthase-like"/>
    <property type="match status" value="1"/>
</dbReference>
<dbReference type="AlphaFoldDB" id="A0A1Z5HQN6"/>
<dbReference type="InterPro" id="IPR016041">
    <property type="entry name" value="Ac-CoA_synth_d_su_TIM-brl"/>
</dbReference>
<dbReference type="GO" id="GO:0006730">
    <property type="term" value="P:one-carbon metabolic process"/>
    <property type="evidence" value="ECO:0007669"/>
    <property type="project" value="InterPro"/>
</dbReference>
<accession>A0A1Z5HQN6</accession>